<organism evidence="16 17">
    <name type="scientific">Sutterella megalosphaeroides</name>
    <dbReference type="NCBI Taxonomy" id="2494234"/>
    <lineage>
        <taxon>Bacteria</taxon>
        <taxon>Pseudomonadati</taxon>
        <taxon>Pseudomonadota</taxon>
        <taxon>Betaproteobacteria</taxon>
        <taxon>Burkholderiales</taxon>
        <taxon>Sutterellaceae</taxon>
        <taxon>Sutterella</taxon>
    </lineage>
</organism>
<dbReference type="GO" id="GO:0005986">
    <property type="term" value="P:sucrose biosynthetic process"/>
    <property type="evidence" value="ECO:0007669"/>
    <property type="project" value="TreeGrafter"/>
</dbReference>
<evidence type="ECO:0000313" key="16">
    <source>
        <dbReference type="EMBL" id="BBF24177.1"/>
    </source>
</evidence>
<keyword evidence="5 12" id="KW-0479">Metal-binding</keyword>
<dbReference type="GO" id="GO:0000287">
    <property type="term" value="F:magnesium ion binding"/>
    <property type="evidence" value="ECO:0007669"/>
    <property type="project" value="UniProtKB-UniRule"/>
</dbReference>
<dbReference type="AlphaFoldDB" id="A0A2Z6IEP2"/>
<dbReference type="InterPro" id="IPR044015">
    <property type="entry name" value="FBPase_C_dom"/>
</dbReference>
<comment type="subcellular location">
    <subcellularLocation>
        <location evidence="12">Cytoplasm</location>
    </subcellularLocation>
</comment>
<dbReference type="PRINTS" id="PR00115">
    <property type="entry name" value="F16BPHPHTASE"/>
</dbReference>
<dbReference type="NCBIfam" id="NF006780">
    <property type="entry name" value="PRK09293.1-4"/>
    <property type="match status" value="1"/>
</dbReference>
<reference evidence="16 17" key="1">
    <citation type="journal article" date="2018" name="Int. J. Syst. Evol. Microbiol.">
        <title>Mesosutterella multiformis gen. nov., sp. nov., a member of the family Sutterellaceae and Sutterella megalosphaeroides sp. nov., isolated from human faeces.</title>
        <authorList>
            <person name="Sakamoto M."/>
            <person name="Ikeyama N."/>
            <person name="Kunihiro T."/>
            <person name="Iino T."/>
            <person name="Yuki M."/>
            <person name="Ohkuma M."/>
        </authorList>
    </citation>
    <scope>NUCLEOTIDE SEQUENCE [LARGE SCALE GENOMIC DNA]</scope>
    <source>
        <strain evidence="16 17">6FBBBH3</strain>
    </source>
</reference>
<dbReference type="HAMAP" id="MF_01855">
    <property type="entry name" value="FBPase_class1"/>
    <property type="match status" value="1"/>
</dbReference>
<dbReference type="InterPro" id="IPR033391">
    <property type="entry name" value="FBPase_N"/>
</dbReference>
<dbReference type="PANTHER" id="PTHR11556:SF35">
    <property type="entry name" value="SEDOHEPTULOSE-1,7-BISPHOSPHATASE, CHLOROPLASTIC"/>
    <property type="match status" value="1"/>
</dbReference>
<feature type="domain" description="Fructose-1-6-bisphosphatase class 1 C-terminal" evidence="15">
    <location>
        <begin position="197"/>
        <end position="328"/>
    </location>
</feature>
<dbReference type="NCBIfam" id="NF006779">
    <property type="entry name" value="PRK09293.1-3"/>
    <property type="match status" value="1"/>
</dbReference>
<protein>
    <recommendedName>
        <fullName evidence="10 12">Fructose-1,6-bisphosphatase class 1</fullName>
        <shortName evidence="12">FBPase class 1</shortName>
        <ecNumber evidence="3 12">3.1.3.11</ecNumber>
    </recommendedName>
    <alternativeName>
        <fullName evidence="11 12">D-fructose-1,6-bisphosphate 1-phosphohydrolase class 1</fullName>
    </alternativeName>
</protein>
<keyword evidence="6 12" id="KW-0378">Hydrolase</keyword>
<evidence type="ECO:0000256" key="6">
    <source>
        <dbReference type="ARBA" id="ARBA00022801"/>
    </source>
</evidence>
<comment type="subunit">
    <text evidence="12">Homotetramer.</text>
</comment>
<dbReference type="GO" id="GO:0042132">
    <property type="term" value="F:fructose 1,6-bisphosphate 1-phosphatase activity"/>
    <property type="evidence" value="ECO:0007669"/>
    <property type="project" value="UniProtKB-UniRule"/>
</dbReference>
<dbReference type="PANTHER" id="PTHR11556">
    <property type="entry name" value="FRUCTOSE-1,6-BISPHOSPHATASE-RELATED"/>
    <property type="match status" value="1"/>
</dbReference>
<dbReference type="GO" id="GO:0005829">
    <property type="term" value="C:cytosol"/>
    <property type="evidence" value="ECO:0007669"/>
    <property type="project" value="TreeGrafter"/>
</dbReference>
<evidence type="ECO:0000256" key="9">
    <source>
        <dbReference type="ARBA" id="ARBA00024331"/>
    </source>
</evidence>
<comment type="catalytic activity">
    <reaction evidence="1 12">
        <text>beta-D-fructose 1,6-bisphosphate + H2O = beta-D-fructose 6-phosphate + phosphate</text>
        <dbReference type="Rhea" id="RHEA:11064"/>
        <dbReference type="ChEBI" id="CHEBI:15377"/>
        <dbReference type="ChEBI" id="CHEBI:32966"/>
        <dbReference type="ChEBI" id="CHEBI:43474"/>
        <dbReference type="ChEBI" id="CHEBI:57634"/>
        <dbReference type="EC" id="3.1.3.11"/>
    </reaction>
</comment>
<evidence type="ECO:0000313" key="17">
    <source>
        <dbReference type="Proteomes" id="UP000271003"/>
    </source>
</evidence>
<dbReference type="GO" id="GO:0006094">
    <property type="term" value="P:gluconeogenesis"/>
    <property type="evidence" value="ECO:0007669"/>
    <property type="project" value="UniProtKB-UniRule"/>
</dbReference>
<dbReference type="Gene3D" id="3.40.190.80">
    <property type="match status" value="1"/>
</dbReference>
<feature type="binding site" evidence="12">
    <location>
        <begin position="114"/>
        <end position="117"/>
    </location>
    <ligand>
        <name>substrate</name>
    </ligand>
</feature>
<dbReference type="Gene3D" id="3.30.540.10">
    <property type="entry name" value="Fructose-1,6-Bisphosphatase, subunit A, domain 1"/>
    <property type="match status" value="1"/>
</dbReference>
<dbReference type="PIRSF" id="PIRSF500210">
    <property type="entry name" value="FBPtase"/>
    <property type="match status" value="1"/>
</dbReference>
<dbReference type="Pfam" id="PF18913">
    <property type="entry name" value="FBPase_C"/>
    <property type="match status" value="1"/>
</dbReference>
<dbReference type="EMBL" id="AP018786">
    <property type="protein sequence ID" value="BBF24177.1"/>
    <property type="molecule type" value="Genomic_DNA"/>
</dbReference>
<feature type="binding site" evidence="12">
    <location>
        <position position="114"/>
    </location>
    <ligand>
        <name>Mg(2+)</name>
        <dbReference type="ChEBI" id="CHEBI:18420"/>
        <label>2</label>
    </ligand>
</feature>
<evidence type="ECO:0000259" key="14">
    <source>
        <dbReference type="Pfam" id="PF00316"/>
    </source>
</evidence>
<dbReference type="CDD" id="cd00354">
    <property type="entry name" value="FBPase"/>
    <property type="match status" value="1"/>
</dbReference>
<feature type="binding site" evidence="12">
    <location>
        <position position="278"/>
    </location>
    <ligand>
        <name>Mg(2+)</name>
        <dbReference type="ChEBI" id="CHEBI:18420"/>
        <label>2</label>
    </ligand>
</feature>
<evidence type="ECO:0000256" key="12">
    <source>
        <dbReference type="HAMAP-Rule" id="MF_01855"/>
    </source>
</evidence>
<dbReference type="FunFam" id="3.30.540.10:FF:000002">
    <property type="entry name" value="Fructose-1,6-bisphosphatase class 1"/>
    <property type="match status" value="1"/>
</dbReference>
<feature type="binding site" evidence="12">
    <location>
        <position position="272"/>
    </location>
    <ligand>
        <name>substrate</name>
    </ligand>
</feature>
<comment type="pathway">
    <text evidence="9">Carbohydrate biosynthesis.</text>
</comment>
<comment type="cofactor">
    <cofactor evidence="12">
        <name>Mg(2+)</name>
        <dbReference type="ChEBI" id="CHEBI:18420"/>
    </cofactor>
    <text evidence="12">Binds 2 magnesium ions per subunit.</text>
</comment>
<feature type="binding site" evidence="12">
    <location>
        <position position="111"/>
    </location>
    <ligand>
        <name>Mg(2+)</name>
        <dbReference type="ChEBI" id="CHEBI:18420"/>
        <label>1</label>
    </ligand>
</feature>
<feature type="domain" description="Fructose-1-6-bisphosphatase class I N-terminal" evidence="14">
    <location>
        <begin position="18"/>
        <end position="192"/>
    </location>
</feature>
<evidence type="ECO:0000256" key="3">
    <source>
        <dbReference type="ARBA" id="ARBA00013093"/>
    </source>
</evidence>
<evidence type="ECO:0000256" key="11">
    <source>
        <dbReference type="ARBA" id="ARBA00081210"/>
    </source>
</evidence>
<comment type="similarity">
    <text evidence="2 12 13">Belongs to the FBPase class 1 family.</text>
</comment>
<name>A0A2Z6IEP2_9BURK</name>
<feature type="binding site" evidence="12">
    <location>
        <position position="113"/>
    </location>
    <ligand>
        <name>Mg(2+)</name>
        <dbReference type="ChEBI" id="CHEBI:18420"/>
        <label>1</label>
    </ligand>
</feature>
<dbReference type="GO" id="GO:0006000">
    <property type="term" value="P:fructose metabolic process"/>
    <property type="evidence" value="ECO:0007669"/>
    <property type="project" value="TreeGrafter"/>
</dbReference>
<dbReference type="Pfam" id="PF00316">
    <property type="entry name" value="FBPase"/>
    <property type="match status" value="1"/>
</dbReference>
<proteinExistence type="inferred from homology"/>
<dbReference type="GO" id="GO:0006002">
    <property type="term" value="P:fructose 6-phosphate metabolic process"/>
    <property type="evidence" value="ECO:0007669"/>
    <property type="project" value="TreeGrafter"/>
</dbReference>
<keyword evidence="7 12" id="KW-0460">Magnesium</keyword>
<evidence type="ECO:0000256" key="4">
    <source>
        <dbReference type="ARBA" id="ARBA00022490"/>
    </source>
</evidence>
<dbReference type="InterPro" id="IPR028343">
    <property type="entry name" value="FBPtase"/>
</dbReference>
<dbReference type="InterPro" id="IPR000146">
    <property type="entry name" value="FBPase_class-1"/>
</dbReference>
<evidence type="ECO:0000256" key="8">
    <source>
        <dbReference type="ARBA" id="ARBA00023277"/>
    </source>
</evidence>
<feature type="binding site" evidence="12">
    <location>
        <position position="89"/>
    </location>
    <ligand>
        <name>Mg(2+)</name>
        <dbReference type="ChEBI" id="CHEBI:18420"/>
        <label>1</label>
    </ligand>
</feature>
<dbReference type="SUPFAM" id="SSF56655">
    <property type="entry name" value="Carbohydrate phosphatase"/>
    <property type="match status" value="1"/>
</dbReference>
<dbReference type="Proteomes" id="UP000271003">
    <property type="component" value="Chromosome"/>
</dbReference>
<sequence length="338" mass="37074">MSMSLHQYLAREESLHDLDPVLSRLIVSVSEACKEISFKVRNGALAGVLGLAGTENVQGEDQKKLDVISNDIFVDAVARSGSVCGMVSEEIDHVMSVPEELPLGPYLICFDPLDGSSNIDINVSIGSIFSVLPAVRPKRVAADEDFLMSGRNQVAAGYCMYGPQTQLVLTFGRGVVMFTLDPTTGTFLLTQENVSVAREAKEFAINCSNMRHWEAPVKRYIAELLEGKTGVRGKDFNMRWIAAMVAEVHRILQRGGIFMYPRDHRDLSKPGKLRLMYEANPMAMLMENAGGAATTGRMPILDVVPQKIHERVAVFLGAADEVELVTGYHREADAAEAK</sequence>
<dbReference type="EC" id="3.1.3.11" evidence="3 12"/>
<evidence type="ECO:0000256" key="7">
    <source>
        <dbReference type="ARBA" id="ARBA00022842"/>
    </source>
</evidence>
<gene>
    <name evidence="12 16" type="primary">fbp</name>
    <name evidence="16" type="ORF">SUTMEG_20680</name>
</gene>
<evidence type="ECO:0000256" key="10">
    <source>
        <dbReference type="ARBA" id="ARBA00072069"/>
    </source>
</evidence>
<keyword evidence="17" id="KW-1185">Reference proteome</keyword>
<feature type="binding site" evidence="12">
    <location>
        <position position="111"/>
    </location>
    <ligand>
        <name>Mg(2+)</name>
        <dbReference type="ChEBI" id="CHEBI:18420"/>
        <label>2</label>
    </ligand>
</feature>
<dbReference type="FunFam" id="3.40.190.80:FF:000011">
    <property type="entry name" value="Fructose-1,6-bisphosphatase class 1"/>
    <property type="match status" value="1"/>
</dbReference>
<dbReference type="KEGG" id="sutt:SUTMEG_20680"/>
<evidence type="ECO:0000256" key="1">
    <source>
        <dbReference type="ARBA" id="ARBA00001273"/>
    </source>
</evidence>
<evidence type="ECO:0000256" key="5">
    <source>
        <dbReference type="ARBA" id="ARBA00022723"/>
    </source>
</evidence>
<keyword evidence="4 12" id="KW-0963">Cytoplasm</keyword>
<evidence type="ECO:0000256" key="13">
    <source>
        <dbReference type="RuleBase" id="RU000508"/>
    </source>
</evidence>
<dbReference type="PIRSF" id="PIRSF000904">
    <property type="entry name" value="FBPtase_SBPase"/>
    <property type="match status" value="1"/>
</dbReference>
<evidence type="ECO:0000256" key="2">
    <source>
        <dbReference type="ARBA" id="ARBA00010941"/>
    </source>
</evidence>
<feature type="binding site" evidence="12">
    <location>
        <position position="206"/>
    </location>
    <ligand>
        <name>substrate</name>
    </ligand>
</feature>
<dbReference type="GO" id="GO:0030388">
    <property type="term" value="P:fructose 1,6-bisphosphate metabolic process"/>
    <property type="evidence" value="ECO:0007669"/>
    <property type="project" value="TreeGrafter"/>
</dbReference>
<evidence type="ECO:0000259" key="15">
    <source>
        <dbReference type="Pfam" id="PF18913"/>
    </source>
</evidence>
<accession>A0A2Z6IEP2</accession>
<comment type="caution">
    <text evidence="12">Lacks conserved residue(s) required for the propagation of feature annotation.</text>
</comment>
<keyword evidence="8 12" id="KW-0119">Carbohydrate metabolism</keyword>